<gene>
    <name evidence="12" type="ORF">HMPREF0551_0524</name>
</gene>
<evidence type="ECO:0000256" key="10">
    <source>
        <dbReference type="PIRSR" id="PIRSR005096-2"/>
    </source>
</evidence>
<dbReference type="GO" id="GO:0005737">
    <property type="term" value="C:cytoplasm"/>
    <property type="evidence" value="ECO:0007669"/>
    <property type="project" value="TreeGrafter"/>
</dbReference>
<dbReference type="NCBIfam" id="NF008277">
    <property type="entry name" value="PRK11055.1"/>
    <property type="match status" value="1"/>
</dbReference>
<dbReference type="HOGENOM" id="CLU_031753_1_0_4"/>
<proteinExistence type="inferred from homology"/>
<dbReference type="PROSITE" id="PS00545">
    <property type="entry name" value="ALDOSE_1_EPIMERASE"/>
    <property type="match status" value="1"/>
</dbReference>
<evidence type="ECO:0000256" key="6">
    <source>
        <dbReference type="ARBA" id="ARBA00023235"/>
    </source>
</evidence>
<feature type="binding site" evidence="10">
    <location>
        <position position="234"/>
    </location>
    <ligand>
        <name>beta-D-galactose</name>
        <dbReference type="ChEBI" id="CHEBI:27667"/>
    </ligand>
</feature>
<feature type="binding site" evidence="11">
    <location>
        <begin position="163"/>
        <end position="165"/>
    </location>
    <ligand>
        <name>beta-D-galactose</name>
        <dbReference type="ChEBI" id="CHEBI:27667"/>
    </ligand>
</feature>
<dbReference type="Gene3D" id="2.70.98.10">
    <property type="match status" value="1"/>
</dbReference>
<evidence type="ECO:0000256" key="7">
    <source>
        <dbReference type="ARBA" id="ARBA00023277"/>
    </source>
</evidence>
<dbReference type="AlphaFoldDB" id="E7RV12"/>
<evidence type="ECO:0000313" key="13">
    <source>
        <dbReference type="Proteomes" id="UP000011021"/>
    </source>
</evidence>
<evidence type="ECO:0000256" key="2">
    <source>
        <dbReference type="ARBA" id="ARBA00005028"/>
    </source>
</evidence>
<dbReference type="InterPro" id="IPR011013">
    <property type="entry name" value="Gal_mutarotase_sf_dom"/>
</dbReference>
<feature type="active site" description="Proton acceptor" evidence="9">
    <location>
        <position position="304"/>
    </location>
</feature>
<dbReference type="Proteomes" id="UP000011021">
    <property type="component" value="Unassembled WGS sequence"/>
</dbReference>
<dbReference type="EMBL" id="AEQP01000002">
    <property type="protein sequence ID" value="EFV95616.1"/>
    <property type="molecule type" value="Genomic_DNA"/>
</dbReference>
<dbReference type="InterPro" id="IPR047215">
    <property type="entry name" value="Galactose_mutarotase-like"/>
</dbReference>
<organism evidence="12 13">
    <name type="scientific">Lautropia mirabilis ATCC 51599</name>
    <dbReference type="NCBI Taxonomy" id="887898"/>
    <lineage>
        <taxon>Bacteria</taxon>
        <taxon>Pseudomonadati</taxon>
        <taxon>Pseudomonadota</taxon>
        <taxon>Betaproteobacteria</taxon>
        <taxon>Burkholderiales</taxon>
        <taxon>Burkholderiaceae</taxon>
        <taxon>Lautropia</taxon>
    </lineage>
</organism>
<dbReference type="PANTHER" id="PTHR10091:SF0">
    <property type="entry name" value="GALACTOSE MUTAROTASE"/>
    <property type="match status" value="1"/>
</dbReference>
<dbReference type="Pfam" id="PF01263">
    <property type="entry name" value="Aldose_epim"/>
    <property type="match status" value="1"/>
</dbReference>
<dbReference type="GO" id="GO:0033499">
    <property type="term" value="P:galactose catabolic process via UDP-galactose, Leloir pathway"/>
    <property type="evidence" value="ECO:0007669"/>
    <property type="project" value="TreeGrafter"/>
</dbReference>
<dbReference type="PROSITE" id="PS51257">
    <property type="entry name" value="PROKAR_LIPOPROTEIN"/>
    <property type="match status" value="1"/>
</dbReference>
<dbReference type="UniPathway" id="UPA00242"/>
<comment type="pathway">
    <text evidence="2 8">Carbohydrate metabolism; hexose metabolism.</text>
</comment>
<dbReference type="PANTHER" id="PTHR10091">
    <property type="entry name" value="ALDOSE-1-EPIMERASE"/>
    <property type="match status" value="1"/>
</dbReference>
<dbReference type="InterPro" id="IPR018052">
    <property type="entry name" value="Ald1_epimerase_CS"/>
</dbReference>
<dbReference type="InterPro" id="IPR008183">
    <property type="entry name" value="Aldose_1/G6P_1-epimerase"/>
</dbReference>
<feature type="active site" description="Proton donor" evidence="9">
    <location>
        <position position="163"/>
    </location>
</feature>
<accession>E7RV12</accession>
<comment type="similarity">
    <text evidence="3 8">Belongs to the aldose epimerase family.</text>
</comment>
<dbReference type="SUPFAM" id="SSF74650">
    <property type="entry name" value="Galactose mutarotase-like"/>
    <property type="match status" value="1"/>
</dbReference>
<keyword evidence="7 8" id="KW-0119">Carbohydrate metabolism</keyword>
<dbReference type="STRING" id="887898.HMPREF0551_0524"/>
<dbReference type="GO" id="GO:0006006">
    <property type="term" value="P:glucose metabolic process"/>
    <property type="evidence" value="ECO:0007669"/>
    <property type="project" value="TreeGrafter"/>
</dbReference>
<evidence type="ECO:0000256" key="1">
    <source>
        <dbReference type="ARBA" id="ARBA00001614"/>
    </source>
</evidence>
<sequence length="335" mass="36258">MKEALTSAGLTLHNRRGITIGLHPLGATWTSCRLPLPDQVREVLLGSRDVAAMLLEGGSYLGASVGRYAGRIAQARFGDHVLDANQPPHILHGGRQGLARQLWTLDSADEHQATFRIFSPAGDQGFPGNLNATAQYLLDDDDALTIVYTATTDAPTPCNFTNHAYFNLNGGDGDDGLAQVLQIHADRYQPVSTDGIPDAAPRAVEGTGFDFRQPKRLDADFLRDPDQQKVKGYDHSFLLGEAPSDASTGAALQLAAELRSADGRVSLQVHTDQPALHLYTGQYLGGTEKRDGSHYADLAGVALESQFPPDSPSHGRAILLPGQTYRRTTRFDFRF</sequence>
<dbReference type="CDD" id="cd09019">
    <property type="entry name" value="galactose_mutarotase_like"/>
    <property type="match status" value="1"/>
</dbReference>
<dbReference type="InterPro" id="IPR014718">
    <property type="entry name" value="GH-type_carb-bd"/>
</dbReference>
<evidence type="ECO:0000256" key="9">
    <source>
        <dbReference type="PIRSR" id="PIRSR005096-1"/>
    </source>
</evidence>
<evidence type="ECO:0000256" key="5">
    <source>
        <dbReference type="ARBA" id="ARBA00014165"/>
    </source>
</evidence>
<evidence type="ECO:0000256" key="4">
    <source>
        <dbReference type="ARBA" id="ARBA00013185"/>
    </source>
</evidence>
<keyword evidence="13" id="KW-1185">Reference proteome</keyword>
<evidence type="ECO:0000256" key="3">
    <source>
        <dbReference type="ARBA" id="ARBA00006206"/>
    </source>
</evidence>
<dbReference type="GO" id="GO:0004034">
    <property type="term" value="F:aldose 1-epimerase activity"/>
    <property type="evidence" value="ECO:0007669"/>
    <property type="project" value="UniProtKB-EC"/>
</dbReference>
<dbReference type="InterPro" id="IPR015443">
    <property type="entry name" value="Aldose_1-epimerase"/>
</dbReference>
<dbReference type="eggNOG" id="COG2017">
    <property type="taxonomic scope" value="Bacteria"/>
</dbReference>
<dbReference type="RefSeq" id="WP_005672545.1">
    <property type="nucleotide sequence ID" value="NZ_CP146288.1"/>
</dbReference>
<evidence type="ECO:0000256" key="8">
    <source>
        <dbReference type="PIRNR" id="PIRNR005096"/>
    </source>
</evidence>
<comment type="catalytic activity">
    <reaction evidence="1 8">
        <text>alpha-D-glucose = beta-D-glucose</text>
        <dbReference type="Rhea" id="RHEA:10264"/>
        <dbReference type="ChEBI" id="CHEBI:15903"/>
        <dbReference type="ChEBI" id="CHEBI:17925"/>
        <dbReference type="EC" id="5.1.3.3"/>
    </reaction>
</comment>
<dbReference type="GO" id="GO:0030246">
    <property type="term" value="F:carbohydrate binding"/>
    <property type="evidence" value="ECO:0007669"/>
    <property type="project" value="InterPro"/>
</dbReference>
<reference evidence="12 13" key="1">
    <citation type="submission" date="2010-12" db="EMBL/GenBank/DDBJ databases">
        <authorList>
            <person name="Muzny D."/>
            <person name="Qin X."/>
            <person name="Deng J."/>
            <person name="Jiang H."/>
            <person name="Liu Y."/>
            <person name="Qu J."/>
            <person name="Song X.-Z."/>
            <person name="Zhang L."/>
            <person name="Thornton R."/>
            <person name="Coyle M."/>
            <person name="Francisco L."/>
            <person name="Jackson L."/>
            <person name="Javaid M."/>
            <person name="Korchina V."/>
            <person name="Kovar C."/>
            <person name="Mata R."/>
            <person name="Mathew T."/>
            <person name="Ngo R."/>
            <person name="Nguyen L."/>
            <person name="Nguyen N."/>
            <person name="Okwuonu G."/>
            <person name="Ongeri F."/>
            <person name="Pham C."/>
            <person name="Simmons D."/>
            <person name="Wilczek-Boney K."/>
            <person name="Hale W."/>
            <person name="Jakkamsetti A."/>
            <person name="Pham P."/>
            <person name="Ruth R."/>
            <person name="San Lucas F."/>
            <person name="Warren J."/>
            <person name="Zhang J."/>
            <person name="Zhao Z."/>
            <person name="Zhou C."/>
            <person name="Zhu D."/>
            <person name="Lee S."/>
            <person name="Bess C."/>
            <person name="Blankenburg K."/>
            <person name="Forbes L."/>
            <person name="Fu Q."/>
            <person name="Gubbala S."/>
            <person name="Hirani K."/>
            <person name="Jayaseelan J.C."/>
            <person name="Lara F."/>
            <person name="Munidasa M."/>
            <person name="Palculict T."/>
            <person name="Patil S."/>
            <person name="Pu L.-L."/>
            <person name="Saada N."/>
            <person name="Tang L."/>
            <person name="Weissenberger G."/>
            <person name="Zhu Y."/>
            <person name="Hemphill L."/>
            <person name="Shang Y."/>
            <person name="Youmans B."/>
            <person name="Ayvaz T."/>
            <person name="Ross M."/>
            <person name="Santibanez J."/>
            <person name="Aqrawi P."/>
            <person name="Gross S."/>
            <person name="Joshi V."/>
            <person name="Fowler G."/>
            <person name="Nazareth L."/>
            <person name="Reid J."/>
            <person name="Worley K."/>
            <person name="Petrosino J."/>
            <person name="Highlander S."/>
            <person name="Gibbs R."/>
        </authorList>
    </citation>
    <scope>NUCLEOTIDE SEQUENCE [LARGE SCALE GENOMIC DNA]</scope>
    <source>
        <strain evidence="12 13">ATCC 51599</strain>
    </source>
</reference>
<comment type="caution">
    <text evidence="12">The sequence shown here is derived from an EMBL/GenBank/DDBJ whole genome shotgun (WGS) entry which is preliminary data.</text>
</comment>
<evidence type="ECO:0000313" key="12">
    <source>
        <dbReference type="EMBL" id="EFV95616.1"/>
    </source>
</evidence>
<dbReference type="PIRSF" id="PIRSF005096">
    <property type="entry name" value="GALM"/>
    <property type="match status" value="1"/>
</dbReference>
<keyword evidence="6 8" id="KW-0413">Isomerase</keyword>
<protein>
    <recommendedName>
        <fullName evidence="5 8">Aldose 1-epimerase</fullName>
        <ecNumber evidence="4 8">5.1.3.3</ecNumber>
    </recommendedName>
</protein>
<evidence type="ECO:0000256" key="11">
    <source>
        <dbReference type="PIRSR" id="PIRSR005096-3"/>
    </source>
</evidence>
<name>E7RV12_9BURK</name>
<dbReference type="EC" id="5.1.3.3" evidence="4 8"/>